<evidence type="ECO:0000256" key="1">
    <source>
        <dbReference type="ARBA" id="ARBA00023015"/>
    </source>
</evidence>
<dbReference type="GO" id="GO:0003700">
    <property type="term" value="F:DNA-binding transcription factor activity"/>
    <property type="evidence" value="ECO:0007669"/>
    <property type="project" value="InterPro"/>
</dbReference>
<organism evidence="5 6">
    <name type="scientific">Pedobacter ginsengisoli</name>
    <dbReference type="NCBI Taxonomy" id="363852"/>
    <lineage>
        <taxon>Bacteria</taxon>
        <taxon>Pseudomonadati</taxon>
        <taxon>Bacteroidota</taxon>
        <taxon>Sphingobacteriia</taxon>
        <taxon>Sphingobacteriales</taxon>
        <taxon>Sphingobacteriaceae</taxon>
        <taxon>Pedobacter</taxon>
    </lineage>
</organism>
<evidence type="ECO:0000256" key="2">
    <source>
        <dbReference type="ARBA" id="ARBA00023125"/>
    </source>
</evidence>
<gene>
    <name evidence="5" type="ORF">CPT03_05585</name>
</gene>
<dbReference type="SUPFAM" id="SSF46689">
    <property type="entry name" value="Homeodomain-like"/>
    <property type="match status" value="1"/>
</dbReference>
<dbReference type="PANTHER" id="PTHR43280">
    <property type="entry name" value="ARAC-FAMILY TRANSCRIPTIONAL REGULATOR"/>
    <property type="match status" value="1"/>
</dbReference>
<name>A0A2D1U2Y0_9SPHI</name>
<keyword evidence="3" id="KW-0804">Transcription</keyword>
<dbReference type="PANTHER" id="PTHR43280:SF2">
    <property type="entry name" value="HTH-TYPE TRANSCRIPTIONAL REGULATOR EXSA"/>
    <property type="match status" value="1"/>
</dbReference>
<dbReference type="InterPro" id="IPR037923">
    <property type="entry name" value="HTH-like"/>
</dbReference>
<dbReference type="SUPFAM" id="SSF51215">
    <property type="entry name" value="Regulatory protein AraC"/>
    <property type="match status" value="1"/>
</dbReference>
<dbReference type="RefSeq" id="WP_099437914.1">
    <property type="nucleotide sequence ID" value="NZ_CP024091.1"/>
</dbReference>
<dbReference type="Proteomes" id="UP000223749">
    <property type="component" value="Chromosome"/>
</dbReference>
<dbReference type="OrthoDB" id="2585681at2"/>
<protein>
    <submittedName>
        <fullName evidence="5">AraC family transcriptional regulator</fullName>
    </submittedName>
</protein>
<keyword evidence="1" id="KW-0805">Transcription regulation</keyword>
<keyword evidence="2" id="KW-0238">DNA-binding</keyword>
<evidence type="ECO:0000313" key="6">
    <source>
        <dbReference type="Proteomes" id="UP000223749"/>
    </source>
</evidence>
<dbReference type="AlphaFoldDB" id="A0A2D1U2Y0"/>
<reference evidence="5 6" key="1">
    <citation type="submission" date="2017-10" db="EMBL/GenBank/DDBJ databases">
        <title>Whole genome of Pedobacter ginsengisoli T01R-27 isolated from tomato rhizosphere.</title>
        <authorList>
            <person name="Weon H.-Y."/>
            <person name="Lee S.A."/>
            <person name="Sang M.K."/>
            <person name="Song J."/>
        </authorList>
    </citation>
    <scope>NUCLEOTIDE SEQUENCE [LARGE SCALE GENOMIC DNA]</scope>
    <source>
        <strain evidence="5 6">T01R-27</strain>
    </source>
</reference>
<keyword evidence="6" id="KW-1185">Reference proteome</keyword>
<dbReference type="KEGG" id="pgs:CPT03_05585"/>
<accession>A0A2D1U2Y0</accession>
<evidence type="ECO:0000259" key="4">
    <source>
        <dbReference type="PROSITE" id="PS01124"/>
    </source>
</evidence>
<feature type="domain" description="HTH araC/xylS-type" evidence="4">
    <location>
        <begin position="181"/>
        <end position="279"/>
    </location>
</feature>
<evidence type="ECO:0000313" key="5">
    <source>
        <dbReference type="EMBL" id="ATP55972.1"/>
    </source>
</evidence>
<dbReference type="SMART" id="SM00342">
    <property type="entry name" value="HTH_ARAC"/>
    <property type="match status" value="1"/>
</dbReference>
<dbReference type="Pfam" id="PF12833">
    <property type="entry name" value="HTH_18"/>
    <property type="match status" value="1"/>
</dbReference>
<dbReference type="InterPro" id="IPR018060">
    <property type="entry name" value="HTH_AraC"/>
</dbReference>
<evidence type="ECO:0000256" key="3">
    <source>
        <dbReference type="ARBA" id="ARBA00023163"/>
    </source>
</evidence>
<dbReference type="PROSITE" id="PS01124">
    <property type="entry name" value="HTH_ARAC_FAMILY_2"/>
    <property type="match status" value="1"/>
</dbReference>
<dbReference type="Gene3D" id="1.10.10.60">
    <property type="entry name" value="Homeodomain-like"/>
    <property type="match status" value="1"/>
</dbReference>
<dbReference type="EMBL" id="CP024091">
    <property type="protein sequence ID" value="ATP55972.1"/>
    <property type="molecule type" value="Genomic_DNA"/>
</dbReference>
<dbReference type="InterPro" id="IPR009057">
    <property type="entry name" value="Homeodomain-like_sf"/>
</dbReference>
<proteinExistence type="predicted"/>
<dbReference type="GO" id="GO:0043565">
    <property type="term" value="F:sequence-specific DNA binding"/>
    <property type="evidence" value="ECO:0007669"/>
    <property type="project" value="InterPro"/>
</dbReference>
<sequence length="282" mass="32462">MKDIIPVHKLYERSSAGMEVLYFEGIKERASPLGIHRDDHYIFIFQEKGESNFMLDFKPLLVKGRALLYVLPGQVHHSIDSKNATGWFLAIDTLLVNEEYRAVFEQYIITNEPLSVDDAKAEKFKECLKLLYERFKLIEESLSRPIAHSLAQSYIGMVAEVYLAETQYGQKQNTRPIQINSQFRSLLLANFKTVKSPSEYAEKLNISLTYLNEVVKGHTGFPVSYWIHNEVVLEAKRLLYYSDLTVKEISFELGYSDHTYFSRLFTKVAGTSAGAFRAGYRK</sequence>